<organism evidence="4 5">
    <name type="scientific">Arabidopsis thaliana</name>
    <name type="common">Mouse-ear cress</name>
    <dbReference type="NCBI Taxonomy" id="3702"/>
    <lineage>
        <taxon>Eukaryota</taxon>
        <taxon>Viridiplantae</taxon>
        <taxon>Streptophyta</taxon>
        <taxon>Embryophyta</taxon>
        <taxon>Tracheophyta</taxon>
        <taxon>Spermatophyta</taxon>
        <taxon>Magnoliopsida</taxon>
        <taxon>eudicotyledons</taxon>
        <taxon>Gunneridae</taxon>
        <taxon>Pentapetalae</taxon>
        <taxon>rosids</taxon>
        <taxon>malvids</taxon>
        <taxon>Brassicales</taxon>
        <taxon>Brassicaceae</taxon>
        <taxon>Camelineae</taxon>
        <taxon>Arabidopsis</taxon>
    </lineage>
</organism>
<dbReference type="RefSeq" id="NP_850776.2">
    <property type="nucleotide sequence ID" value="NM_180445.2"/>
</dbReference>
<proteinExistence type="predicted"/>
<gene>
    <name evidence="3 4" type="ordered locus">At5g05657</name>
</gene>
<dbReference type="InterPro" id="IPR044839">
    <property type="entry name" value="NDR1-like"/>
</dbReference>
<dbReference type="InParanoid" id="Q3E9K9"/>
<dbReference type="STRING" id="3702.Q3E9K9"/>
<keyword evidence="2" id="KW-0472">Membrane</keyword>
<dbReference type="GO" id="GO:0005886">
    <property type="term" value="C:plasma membrane"/>
    <property type="evidence" value="ECO:0000318"/>
    <property type="project" value="GO_Central"/>
</dbReference>
<dbReference type="ExpressionAtlas" id="Q3E9K9">
    <property type="expression patterns" value="baseline and differential"/>
</dbReference>
<evidence type="ECO:0000256" key="2">
    <source>
        <dbReference type="ARBA" id="ARBA00023136"/>
    </source>
</evidence>
<dbReference type="EMBL" id="CP002688">
    <property type="protein sequence ID" value="AED90904.1"/>
    <property type="molecule type" value="Genomic_DNA"/>
</dbReference>
<evidence type="ECO:0000313" key="3">
    <source>
        <dbReference type="Araport" id="AT5G05657"/>
    </source>
</evidence>
<reference evidence="5" key="2">
    <citation type="journal article" date="2017" name="Plant J.">
        <title>Araport11: a complete reannotation of the Arabidopsis thaliana reference genome.</title>
        <authorList>
            <person name="Cheng C.Y."/>
            <person name="Krishnakumar V."/>
            <person name="Chan A.P."/>
            <person name="Thibaud-Nissen F."/>
            <person name="Schobel S."/>
            <person name="Town C.D."/>
        </authorList>
    </citation>
    <scope>GENOME REANNOTATION</scope>
    <source>
        <strain evidence="5">cv. Columbia</strain>
    </source>
</reference>
<comment type="subcellular location">
    <subcellularLocation>
        <location evidence="1">Membrane</location>
    </subcellularLocation>
</comment>
<evidence type="ECO:0000256" key="1">
    <source>
        <dbReference type="ARBA" id="ARBA00004370"/>
    </source>
</evidence>
<dbReference type="PANTHER" id="PTHR31415">
    <property type="entry name" value="OS05G0367900 PROTEIN"/>
    <property type="match status" value="1"/>
</dbReference>
<dbReference type="AlphaFoldDB" id="Q3E9K9"/>
<dbReference type="DNASU" id="830449"/>
<dbReference type="HOGENOM" id="CLU_1867942_0_0_1"/>
<evidence type="ECO:0000313" key="4">
    <source>
        <dbReference type="EMBL" id="AED90904.1"/>
    </source>
</evidence>
<dbReference type="PhylomeDB" id="Q3E9K9"/>
<dbReference type="GeneID" id="830449"/>
<keyword evidence="5" id="KW-1185">Reference proteome</keyword>
<accession>Q3E9K9</accession>
<evidence type="ECO:0000313" key="5">
    <source>
        <dbReference type="Proteomes" id="UP000006548"/>
    </source>
</evidence>
<dbReference type="Araport" id="AT5G05657"/>
<dbReference type="KEGG" id="ath:AT5G05657"/>
<dbReference type="TAIR" id="AT5G05657"/>
<name>Q3E9K9_ARATH</name>
<dbReference type="PaxDb" id="3702-AT5G05657.1"/>
<dbReference type="Proteomes" id="UP000006548">
    <property type="component" value="Chromosome 5"/>
</dbReference>
<sequence length="137" mass="15651">MHSHNPPIDCAILLPSKPRFIFQDVTVFNFNVSGNPSDLNTPVVQFNLSFRNPNANIRIYYDTLDVYAFYGNGSQQIIIPTPMPSTYQGHKEDSVWSPYIPVVPYNALYLDDQHHSRDGNMLMLHLDGRISWLLLGN</sequence>
<protein>
    <submittedName>
        <fullName evidence="4">Late embryogenesis abundant (LEA) hydroxyproline-rich glycoprotein family protein</fullName>
    </submittedName>
</protein>
<dbReference type="PANTHER" id="PTHR31415:SF176">
    <property type="entry name" value="LATE EMBRYOGENESIS ABUNDANT (LEA) HYDROXYPROLINE-RICH GLYCOPROTEIN FAMILY PROTEIN-RELATED"/>
    <property type="match status" value="1"/>
</dbReference>
<reference evidence="4 5" key="1">
    <citation type="journal article" date="2000" name="Nature">
        <title>Sequence and analysis of chromosome 5 of the plant Arabidopsis thaliana.</title>
        <authorList>
            <consortium name="Kazusa DNA Research Institute"/>
            <consortium name="Cold Spring Harbor and Washington University in St Louis Sequencing Consortium"/>
            <consortium name="European Union Arabidopsis Genome Sequencing Consortium"/>
            <person name="Tabata S."/>
            <person name="Kaneko T."/>
            <person name="Nakamura Y."/>
            <person name="Kotani H."/>
            <person name="Kato T."/>
            <person name="Asamizu E."/>
            <person name="Miyajima N."/>
            <person name="Sasamoto S."/>
            <person name="Kimura T."/>
            <person name="Hosouchi T."/>
            <person name="Kawashima K."/>
            <person name="Kohara M."/>
            <person name="Matsumoto M."/>
            <person name="Matsuno A."/>
            <person name="Muraki A."/>
            <person name="Nakayama S."/>
            <person name="Nakazaki N."/>
            <person name="Naruo K."/>
            <person name="Okumura S."/>
            <person name="Shinpo S."/>
            <person name="Takeuchi C."/>
            <person name="Wada T."/>
            <person name="Watanabe A."/>
            <person name="Yamada M."/>
            <person name="Yasuda M."/>
            <person name="Sato S."/>
            <person name="de la Bastide M."/>
            <person name="Huang E."/>
            <person name="Spiegel L."/>
            <person name="Gnoj L."/>
            <person name="O'Shaughnessy A."/>
            <person name="Preston R."/>
            <person name="Habermann K."/>
            <person name="Murray J."/>
            <person name="Johnson D."/>
            <person name="Rohlfing T."/>
            <person name="Nelson J."/>
            <person name="Stoneking T."/>
            <person name="Pepin K."/>
            <person name="Spieth J."/>
            <person name="Sekhon M."/>
            <person name="Armstrong J."/>
            <person name="Becker M."/>
            <person name="Belter E."/>
            <person name="Cordum H."/>
            <person name="Cordes M."/>
            <person name="Courtney L."/>
            <person name="Courtney W."/>
            <person name="Dante M."/>
            <person name="Du H."/>
            <person name="Edwards J."/>
            <person name="Fryman J."/>
            <person name="Haakensen B."/>
            <person name="Lamar E."/>
            <person name="Latreille P."/>
            <person name="Leonard S."/>
            <person name="Meyer R."/>
            <person name="Mulvaney E."/>
            <person name="Ozersky P."/>
            <person name="Riley A."/>
            <person name="Strowmatt C."/>
            <person name="Wagner-McPherson C."/>
            <person name="Wollam A."/>
            <person name="Yoakum M."/>
            <person name="Bell M."/>
            <person name="Dedhia N."/>
            <person name="Parnell L."/>
            <person name="Shah R."/>
            <person name="Rodriguez M."/>
            <person name="See L.H."/>
            <person name="Vil D."/>
            <person name="Baker J."/>
            <person name="Kirchoff K."/>
            <person name="Toth K."/>
            <person name="King L."/>
            <person name="Bahret A."/>
            <person name="Miller B."/>
            <person name="Marra M."/>
            <person name="Martienssen R."/>
            <person name="McCombie W.R."/>
            <person name="Wilson R.K."/>
            <person name="Murphy G."/>
            <person name="Bancroft I."/>
            <person name="Volckaert G."/>
            <person name="Wambutt R."/>
            <person name="Dusterhoft A."/>
            <person name="Stiekema W."/>
            <person name="Pohl T."/>
            <person name="Entian K.D."/>
            <person name="Terryn N."/>
            <person name="Hartley N."/>
            <person name="Bent E."/>
            <person name="Johnson S."/>
            <person name="Langham S.A."/>
            <person name="McCullagh B."/>
            <person name="Robben J."/>
            <person name="Grymonprez B."/>
            <person name="Zimmermann W."/>
            <person name="Ramsperger U."/>
            <person name="Wedler H."/>
            <person name="Balke K."/>
            <person name="Wedler E."/>
            <person name="Peters S."/>
            <person name="van Staveren M."/>
            <person name="Dirkse W."/>
            <person name="Mooijman P."/>
            <person name="Lankhorst R.K."/>
            <person name="Weitzenegger T."/>
            <person name="Bothe G."/>
            <person name="Rose M."/>
            <person name="Hauf J."/>
            <person name="Berneiser S."/>
            <person name="Hempel S."/>
            <person name="Feldpausch M."/>
            <person name="Lamberth S."/>
            <person name="Villarroel R."/>
            <person name="Gielen J."/>
            <person name="Ardiles W."/>
            <person name="Bents O."/>
            <person name="Lemcke K."/>
            <person name="Kolesov G."/>
            <person name="Mayer K."/>
            <person name="Rudd S."/>
            <person name="Schoof H."/>
            <person name="Schueller C."/>
            <person name="Zaccaria P."/>
            <person name="Mewes H.W."/>
            <person name="Bevan M."/>
            <person name="Fransz P."/>
        </authorList>
    </citation>
    <scope>NUCLEOTIDE SEQUENCE [LARGE SCALE GENOMIC DNA]</scope>
    <source>
        <strain evidence="5">cv. Columbia</strain>
    </source>
</reference>
<dbReference type="GO" id="GO:0009506">
    <property type="term" value="C:plasmodesma"/>
    <property type="evidence" value="ECO:0000318"/>
    <property type="project" value="GO_Central"/>
</dbReference>
<dbReference type="GO" id="GO:0098542">
    <property type="term" value="P:defense response to other organism"/>
    <property type="evidence" value="ECO:0007669"/>
    <property type="project" value="InterPro"/>
</dbReference>